<dbReference type="SUPFAM" id="SSF53187">
    <property type="entry name" value="Zn-dependent exopeptidases"/>
    <property type="match status" value="1"/>
</dbReference>
<feature type="domain" description="Peptidase M20 dimerisation" evidence="5">
    <location>
        <begin position="226"/>
        <end position="329"/>
    </location>
</feature>
<comment type="similarity">
    <text evidence="1">Belongs to the peptidase M20A family.</text>
</comment>
<dbReference type="GO" id="GO:0016787">
    <property type="term" value="F:hydrolase activity"/>
    <property type="evidence" value="ECO:0007669"/>
    <property type="project" value="UniProtKB-KW"/>
</dbReference>
<feature type="signal peptide" evidence="4">
    <location>
        <begin position="1"/>
        <end position="18"/>
    </location>
</feature>
<dbReference type="Gene3D" id="3.30.70.360">
    <property type="match status" value="1"/>
</dbReference>
<dbReference type="OrthoDB" id="3064516at2759"/>
<protein>
    <recommendedName>
        <fullName evidence="5">Peptidase M20 dimerisation domain-containing protein</fullName>
    </recommendedName>
</protein>
<dbReference type="PANTHER" id="PTHR43808">
    <property type="entry name" value="ACETYLORNITHINE DEACETYLASE"/>
    <property type="match status" value="1"/>
</dbReference>
<sequence length="414" mass="43933">MLRTTLFPLILSTSPVLGSIVAGLDSQQPIGAHITSVIENAEAPSYRSDLVALHKQIVEIPSTSGQEHEAGDFLVDYFISKGWNYEIQNVAPRDNTPAGKDRFNVVAWPPSKIDSPPSPKVLVTSHYDCVPPHIPYSISKGDLTAKTTISGRCSVDAKGSVAAQLIAVDELLESGKLEPEDVMVLYVVGEEVSGDGMRTFNALNSSSLNIKAAVFGEPTELKLACGHKGAMRCDVTAKGKAGHSGYPWLGKSATEVLMRGLVKVLDTDLGSSERYGNTTVNVGLVEGGVALNVIPAHASAALMLRIALEPQESGNEEVRARLKAALSSVDDEVLSVDCPTGQGATRCDCEVDGFDTIVANYGTDIPYLTGDHKRYLYGPGSILVAHGDDEALTVGDLEAAVEGNKKLILHGLKQ</sequence>
<comment type="caution">
    <text evidence="6">The sequence shown here is derived from an EMBL/GenBank/DDBJ whole genome shotgun (WGS) entry which is preliminary data.</text>
</comment>
<evidence type="ECO:0000256" key="2">
    <source>
        <dbReference type="ARBA" id="ARBA00022723"/>
    </source>
</evidence>
<keyword evidence="4" id="KW-0732">Signal</keyword>
<dbReference type="CDD" id="cd05652">
    <property type="entry name" value="M20_ArgE_DapE-like_fungal"/>
    <property type="match status" value="1"/>
</dbReference>
<evidence type="ECO:0000313" key="7">
    <source>
        <dbReference type="Proteomes" id="UP001140453"/>
    </source>
</evidence>
<evidence type="ECO:0000256" key="4">
    <source>
        <dbReference type="SAM" id="SignalP"/>
    </source>
</evidence>
<evidence type="ECO:0000313" key="6">
    <source>
        <dbReference type="EMBL" id="KAJ4394505.1"/>
    </source>
</evidence>
<dbReference type="Gene3D" id="3.40.630.10">
    <property type="entry name" value="Zn peptidases"/>
    <property type="match status" value="1"/>
</dbReference>
<proteinExistence type="inferred from homology"/>
<dbReference type="InterPro" id="IPR002933">
    <property type="entry name" value="Peptidase_M20"/>
</dbReference>
<evidence type="ECO:0000256" key="1">
    <source>
        <dbReference type="ARBA" id="ARBA00006247"/>
    </source>
</evidence>
<dbReference type="Proteomes" id="UP001140453">
    <property type="component" value="Unassembled WGS sequence"/>
</dbReference>
<dbReference type="Pfam" id="PF01546">
    <property type="entry name" value="Peptidase_M20"/>
    <property type="match status" value="1"/>
</dbReference>
<keyword evidence="3" id="KW-0378">Hydrolase</keyword>
<feature type="chain" id="PRO_5040831005" description="Peptidase M20 dimerisation domain-containing protein" evidence="4">
    <location>
        <begin position="19"/>
        <end position="414"/>
    </location>
</feature>
<dbReference type="AlphaFoldDB" id="A0A9W8Z1B3"/>
<dbReference type="Pfam" id="PF07687">
    <property type="entry name" value="M20_dimer"/>
    <property type="match status" value="1"/>
</dbReference>
<evidence type="ECO:0000256" key="3">
    <source>
        <dbReference type="ARBA" id="ARBA00022801"/>
    </source>
</evidence>
<reference evidence="6" key="1">
    <citation type="submission" date="2022-10" db="EMBL/GenBank/DDBJ databases">
        <title>Tapping the CABI collections for fungal endophytes: first genome assemblies for Collariella, Neodidymelliopsis, Ascochyta clinopodiicola, Didymella pomorum, Didymosphaeria variabile, Neocosmospora piperis and Neocucurbitaria cava.</title>
        <authorList>
            <person name="Hill R."/>
        </authorList>
    </citation>
    <scope>NUCLEOTIDE SEQUENCE</scope>
    <source>
        <strain evidence="6">IMI 355082</strain>
    </source>
</reference>
<gene>
    <name evidence="6" type="ORF">N0V93_003723</name>
</gene>
<accession>A0A9W8Z1B3</accession>
<name>A0A9W8Z1B3_9PEZI</name>
<dbReference type="InterPro" id="IPR036264">
    <property type="entry name" value="Bact_exopeptidase_dim_dom"/>
</dbReference>
<evidence type="ECO:0000259" key="5">
    <source>
        <dbReference type="Pfam" id="PF07687"/>
    </source>
</evidence>
<keyword evidence="2" id="KW-0479">Metal-binding</keyword>
<dbReference type="EMBL" id="JAPEVB010000002">
    <property type="protein sequence ID" value="KAJ4394505.1"/>
    <property type="molecule type" value="Genomic_DNA"/>
</dbReference>
<dbReference type="PANTHER" id="PTHR43808:SF30">
    <property type="entry name" value="ACETYLORNITHINE DEACETYLASE"/>
    <property type="match status" value="1"/>
</dbReference>
<dbReference type="InterPro" id="IPR011650">
    <property type="entry name" value="Peptidase_M20_dimer"/>
</dbReference>
<keyword evidence="7" id="KW-1185">Reference proteome</keyword>
<dbReference type="GO" id="GO:0046872">
    <property type="term" value="F:metal ion binding"/>
    <property type="evidence" value="ECO:0007669"/>
    <property type="project" value="UniProtKB-KW"/>
</dbReference>
<organism evidence="6 7">
    <name type="scientific">Gnomoniopsis smithogilvyi</name>
    <dbReference type="NCBI Taxonomy" id="1191159"/>
    <lineage>
        <taxon>Eukaryota</taxon>
        <taxon>Fungi</taxon>
        <taxon>Dikarya</taxon>
        <taxon>Ascomycota</taxon>
        <taxon>Pezizomycotina</taxon>
        <taxon>Sordariomycetes</taxon>
        <taxon>Sordariomycetidae</taxon>
        <taxon>Diaporthales</taxon>
        <taxon>Gnomoniaceae</taxon>
        <taxon>Gnomoniopsis</taxon>
    </lineage>
</organism>
<dbReference type="SUPFAM" id="SSF55031">
    <property type="entry name" value="Bacterial exopeptidase dimerisation domain"/>
    <property type="match status" value="1"/>
</dbReference>
<dbReference type="InterPro" id="IPR050072">
    <property type="entry name" value="Peptidase_M20A"/>
</dbReference>